<accession>A0A9W7ATC3</accession>
<evidence type="ECO:0000313" key="3">
    <source>
        <dbReference type="Proteomes" id="UP001165085"/>
    </source>
</evidence>
<organism evidence="2 3">
    <name type="scientific">Triparma strigata</name>
    <dbReference type="NCBI Taxonomy" id="1606541"/>
    <lineage>
        <taxon>Eukaryota</taxon>
        <taxon>Sar</taxon>
        <taxon>Stramenopiles</taxon>
        <taxon>Ochrophyta</taxon>
        <taxon>Bolidophyceae</taxon>
        <taxon>Parmales</taxon>
        <taxon>Triparmaceae</taxon>
        <taxon>Triparma</taxon>
    </lineage>
</organism>
<dbReference type="Proteomes" id="UP001165085">
    <property type="component" value="Unassembled WGS sequence"/>
</dbReference>
<dbReference type="OrthoDB" id="191791at2759"/>
<gene>
    <name evidence="2" type="ORF">TrST_g7834</name>
</gene>
<dbReference type="PANTHER" id="PTHR38564:SF1">
    <property type="match status" value="1"/>
</dbReference>
<dbReference type="AlphaFoldDB" id="A0A9W7ATC3"/>
<evidence type="ECO:0000256" key="1">
    <source>
        <dbReference type="SAM" id="SignalP"/>
    </source>
</evidence>
<dbReference type="PROSITE" id="PS51257">
    <property type="entry name" value="PROKAR_LIPOPROTEIN"/>
    <property type="match status" value="1"/>
</dbReference>
<reference evidence="3" key="1">
    <citation type="journal article" date="2023" name="Commun. Biol.">
        <title>Genome analysis of Parmales, the sister group of diatoms, reveals the evolutionary specialization of diatoms from phago-mixotrophs to photoautotrophs.</title>
        <authorList>
            <person name="Ban H."/>
            <person name="Sato S."/>
            <person name="Yoshikawa S."/>
            <person name="Yamada K."/>
            <person name="Nakamura Y."/>
            <person name="Ichinomiya M."/>
            <person name="Sato N."/>
            <person name="Blanc-Mathieu R."/>
            <person name="Endo H."/>
            <person name="Kuwata A."/>
            <person name="Ogata H."/>
        </authorList>
    </citation>
    <scope>NUCLEOTIDE SEQUENCE [LARGE SCALE GENOMIC DNA]</scope>
    <source>
        <strain evidence="3">NIES 3701</strain>
    </source>
</reference>
<comment type="caution">
    <text evidence="2">The sequence shown here is derived from an EMBL/GenBank/DDBJ whole genome shotgun (WGS) entry which is preliminary data.</text>
</comment>
<feature type="chain" id="PRO_5040876625" evidence="1">
    <location>
        <begin position="19"/>
        <end position="179"/>
    </location>
</feature>
<dbReference type="EMBL" id="BRXY01000215">
    <property type="protein sequence ID" value="GMH77952.1"/>
    <property type="molecule type" value="Genomic_DNA"/>
</dbReference>
<keyword evidence="3" id="KW-1185">Reference proteome</keyword>
<name>A0A9W7ATC3_9STRA</name>
<dbReference type="PANTHER" id="PTHR38564">
    <property type="entry name" value="SI:CH73-250A16.5-RELATED"/>
    <property type="match status" value="1"/>
</dbReference>
<evidence type="ECO:0000313" key="2">
    <source>
        <dbReference type="EMBL" id="GMH77952.1"/>
    </source>
</evidence>
<sequence length="179" mass="18852">MKTALVMLLAMLTSSAFACTLDGCDHPDCGSCGGACCRLSITIPESTESVMNKLNASIVAGGPDGLYTPMMTAEGTLTFGDLRPYGKPIDFIGQAVHTTINGVYNDTVNFSLAPVSENETEVMAFSISQIAGAYCDDGQNYLNILQLVEGVKWDGGELDLDQVSHLDGSCPDPASSLKK</sequence>
<keyword evidence="1" id="KW-0732">Signal</keyword>
<protein>
    <submittedName>
        <fullName evidence="2">Uncharacterized protein</fullName>
    </submittedName>
</protein>
<feature type="signal peptide" evidence="1">
    <location>
        <begin position="1"/>
        <end position="18"/>
    </location>
</feature>
<proteinExistence type="predicted"/>